<keyword evidence="3" id="KW-1185">Reference proteome</keyword>
<organism evidence="2 3">
    <name type="scientific">Colletotrichum kahawae</name>
    <name type="common">Coffee berry disease fungus</name>
    <dbReference type="NCBI Taxonomy" id="34407"/>
    <lineage>
        <taxon>Eukaryota</taxon>
        <taxon>Fungi</taxon>
        <taxon>Dikarya</taxon>
        <taxon>Ascomycota</taxon>
        <taxon>Pezizomycotina</taxon>
        <taxon>Sordariomycetes</taxon>
        <taxon>Hypocreomycetidae</taxon>
        <taxon>Glomerellales</taxon>
        <taxon>Glomerellaceae</taxon>
        <taxon>Colletotrichum</taxon>
        <taxon>Colletotrichum gloeosporioides species complex</taxon>
    </lineage>
</organism>
<dbReference type="InterPro" id="IPR010730">
    <property type="entry name" value="HET"/>
</dbReference>
<reference evidence="2" key="1">
    <citation type="submission" date="2023-02" db="EMBL/GenBank/DDBJ databases">
        <title>Colletotrichum kahawae CIFC_Que2 genome sequencing and assembly.</title>
        <authorList>
            <person name="Baroncelli R."/>
        </authorList>
    </citation>
    <scope>NUCLEOTIDE SEQUENCE</scope>
    <source>
        <strain evidence="2">CIFC_Que2</strain>
    </source>
</reference>
<sequence>MTAAYQYEPLLSPGSIRLLVLQPSASHDAELRGSLLCMTLAEADYDLLDPYTALSYVWGSDEKPCLIFLDGKEFGITQSLNDALRDLRDATRARRIWADALCINQGDIPERNDQVKQMGKIYGLASSTIIYLGQLTEDAAEVLVATTWKAPEADNEIYDNATNPAADGGTNQAETDALVKVASRGLLSRPWFKRVWVLQELVLSKSPWIQCGRQRVRWDDFCHLLLQKSTNLSAKQPTLLRVLDDMNEIRRGRPRGNKKSLWDILSMRRGFGAADPRDHVYANLGVIDDLWEVRKYLEVDYSDAHSLQRVFSRVAAYILNKVEFMAVPSRIPELLPHVHDMHPEQRLQGLPSWVPDWRYPARKIVSDRFPAHTGAYHVLDIDGMPSILAHTGFVVGTIKSVSAVLPLDRDVVKALLGTEEYSYVRQALLRLYEGIAYIVKRSVYSLNEIMSMPWEGSEFQHDSLCKTLGSIWGQLFEALDQQLSEESPGDKNFIALFSRWISDQVSTRRLFLDTLHDRYERSLCYGIPRLLDRYLESTSDDDISGRRLAFTDCGKFAIVPKQAHKGDTIIVLCGYTSISGDGHPILVVRQKGAGEFQALNATIMEEIIKAGSSLSMSYSHHLGVSDSELPAREGDCVDHFSMVGQGYVDSHPDSPFRQDGQHHLNVFALH</sequence>
<dbReference type="EMBL" id="VYYT01000215">
    <property type="protein sequence ID" value="KAK2755854.1"/>
    <property type="molecule type" value="Genomic_DNA"/>
</dbReference>
<dbReference type="InterPro" id="IPR052895">
    <property type="entry name" value="HetReg/Transcr_Mod"/>
</dbReference>
<feature type="domain" description="Heterokaryon incompatibility" evidence="1">
    <location>
        <begin position="51"/>
        <end position="200"/>
    </location>
</feature>
<dbReference type="PANTHER" id="PTHR24148:SF73">
    <property type="entry name" value="HET DOMAIN PROTEIN (AFU_ORTHOLOGUE AFUA_8G01020)"/>
    <property type="match status" value="1"/>
</dbReference>
<accession>A0AAE0D762</accession>
<name>A0AAE0D762_COLKA</name>
<evidence type="ECO:0000313" key="2">
    <source>
        <dbReference type="EMBL" id="KAK2755854.1"/>
    </source>
</evidence>
<dbReference type="AlphaFoldDB" id="A0AAE0D762"/>
<evidence type="ECO:0000313" key="3">
    <source>
        <dbReference type="Proteomes" id="UP001281614"/>
    </source>
</evidence>
<protein>
    <submittedName>
        <fullName evidence="2">Ankyrin and het domain-containing protein</fullName>
    </submittedName>
</protein>
<comment type="caution">
    <text evidence="2">The sequence shown here is derived from an EMBL/GenBank/DDBJ whole genome shotgun (WGS) entry which is preliminary data.</text>
</comment>
<gene>
    <name evidence="2" type="ORF">CKAH01_17240</name>
</gene>
<dbReference type="Pfam" id="PF06985">
    <property type="entry name" value="HET"/>
    <property type="match status" value="1"/>
</dbReference>
<evidence type="ECO:0000259" key="1">
    <source>
        <dbReference type="Pfam" id="PF06985"/>
    </source>
</evidence>
<dbReference type="Proteomes" id="UP001281614">
    <property type="component" value="Unassembled WGS sequence"/>
</dbReference>
<proteinExistence type="predicted"/>
<dbReference type="PANTHER" id="PTHR24148">
    <property type="entry name" value="ANKYRIN REPEAT DOMAIN-CONTAINING PROTEIN 39 HOMOLOG-RELATED"/>
    <property type="match status" value="1"/>
</dbReference>